<dbReference type="PANTHER" id="PTHR46382">
    <property type="entry name" value="PHOSPHATIDATE CYTIDYLYLTRANSFERASE"/>
    <property type="match status" value="1"/>
</dbReference>
<evidence type="ECO:0000256" key="13">
    <source>
        <dbReference type="SAM" id="Phobius"/>
    </source>
</evidence>
<keyword evidence="3" id="KW-1003">Cell membrane</keyword>
<dbReference type="InterPro" id="IPR000374">
    <property type="entry name" value="PC_trans"/>
</dbReference>
<feature type="transmembrane region" description="Helical" evidence="13">
    <location>
        <begin position="172"/>
        <end position="192"/>
    </location>
</feature>
<evidence type="ECO:0000256" key="11">
    <source>
        <dbReference type="ARBA" id="ARBA00023209"/>
    </source>
</evidence>
<evidence type="ECO:0000256" key="8">
    <source>
        <dbReference type="ARBA" id="ARBA00022989"/>
    </source>
</evidence>
<dbReference type="Pfam" id="PF01148">
    <property type="entry name" value="CTP_transf_1"/>
    <property type="match status" value="1"/>
</dbReference>
<comment type="similarity">
    <text evidence="2">Belongs to the CDS family.</text>
</comment>
<dbReference type="EMBL" id="MLJW01000746">
    <property type="protein sequence ID" value="OIQ82995.1"/>
    <property type="molecule type" value="Genomic_DNA"/>
</dbReference>
<keyword evidence="10 13" id="KW-0472">Membrane</keyword>
<evidence type="ECO:0000256" key="4">
    <source>
        <dbReference type="ARBA" id="ARBA00022516"/>
    </source>
</evidence>
<dbReference type="PANTHER" id="PTHR46382:SF1">
    <property type="entry name" value="PHOSPHATIDATE CYTIDYLYLTRANSFERASE"/>
    <property type="match status" value="1"/>
</dbReference>
<keyword evidence="11" id="KW-0594">Phospholipid biosynthesis</keyword>
<feature type="transmembrane region" description="Helical" evidence="13">
    <location>
        <begin position="204"/>
        <end position="226"/>
    </location>
</feature>
<evidence type="ECO:0000256" key="5">
    <source>
        <dbReference type="ARBA" id="ARBA00022679"/>
    </source>
</evidence>
<keyword evidence="5 14" id="KW-0808">Transferase</keyword>
<sequence>MLRTRILTALALLAVLLPTLFVAPAWLFAAVLGIACAAGMWEWSRLAGVHGLAALLIAVAWALTAAALRTFGAPGPAVFATASAAWLLLLGTSLPRAALPSALARRAVLVGLGALLLLAGWLALLRARADGAELLLSVLALAWVADVAAYFGGRAFGGAKLAPRISPGKTWAGVYSAAVAVLLYGAVCAYWLPETLAARLVHQWGWGGATLALLALLALSICGDLFESLLKRRAGVKDSSALLPGHGGVLDRVDALLPLLPAAMLMLR</sequence>
<feature type="transmembrane region" description="Helical" evidence="13">
    <location>
        <begin position="107"/>
        <end position="125"/>
    </location>
</feature>
<evidence type="ECO:0000313" key="14">
    <source>
        <dbReference type="EMBL" id="OIQ82995.1"/>
    </source>
</evidence>
<reference evidence="14" key="1">
    <citation type="submission" date="2016-10" db="EMBL/GenBank/DDBJ databases">
        <title>Sequence of Gallionella enrichment culture.</title>
        <authorList>
            <person name="Poehlein A."/>
            <person name="Muehling M."/>
            <person name="Daniel R."/>
        </authorList>
    </citation>
    <scope>NUCLEOTIDE SEQUENCE</scope>
</reference>
<feature type="transmembrane region" description="Helical" evidence="13">
    <location>
        <begin position="131"/>
        <end position="151"/>
    </location>
</feature>
<dbReference type="GO" id="GO:0004605">
    <property type="term" value="F:phosphatidate cytidylyltransferase activity"/>
    <property type="evidence" value="ECO:0007669"/>
    <property type="project" value="UniProtKB-EC"/>
</dbReference>
<keyword evidence="9" id="KW-0443">Lipid metabolism</keyword>
<comment type="subcellular location">
    <subcellularLocation>
        <location evidence="1">Cell membrane</location>
        <topology evidence="1">Multi-pass membrane protein</topology>
    </subcellularLocation>
</comment>
<protein>
    <submittedName>
        <fullName evidence="14">Phosphatidate cytidylyltransferase</fullName>
        <ecNumber evidence="14">2.7.7.41</ecNumber>
    </submittedName>
</protein>
<feature type="transmembrane region" description="Helical" evidence="13">
    <location>
        <begin position="77"/>
        <end position="95"/>
    </location>
</feature>
<evidence type="ECO:0000256" key="3">
    <source>
        <dbReference type="ARBA" id="ARBA00022475"/>
    </source>
</evidence>
<accession>A0A1J5QZV8</accession>
<comment type="caution">
    <text evidence="14">The sequence shown here is derived from an EMBL/GenBank/DDBJ whole genome shotgun (WGS) entry which is preliminary data.</text>
</comment>
<evidence type="ECO:0000256" key="9">
    <source>
        <dbReference type="ARBA" id="ARBA00023098"/>
    </source>
</evidence>
<organism evidence="14">
    <name type="scientific">mine drainage metagenome</name>
    <dbReference type="NCBI Taxonomy" id="410659"/>
    <lineage>
        <taxon>unclassified sequences</taxon>
        <taxon>metagenomes</taxon>
        <taxon>ecological metagenomes</taxon>
    </lineage>
</organism>
<keyword evidence="6 13" id="KW-0812">Transmembrane</keyword>
<dbReference type="EC" id="2.7.7.41" evidence="14"/>
<evidence type="ECO:0000256" key="7">
    <source>
        <dbReference type="ARBA" id="ARBA00022695"/>
    </source>
</evidence>
<evidence type="ECO:0000256" key="10">
    <source>
        <dbReference type="ARBA" id="ARBA00023136"/>
    </source>
</evidence>
<keyword evidence="4" id="KW-0444">Lipid biosynthesis</keyword>
<dbReference type="AlphaFoldDB" id="A0A1J5QZV8"/>
<evidence type="ECO:0000256" key="2">
    <source>
        <dbReference type="ARBA" id="ARBA00010185"/>
    </source>
</evidence>
<gene>
    <name evidence="14" type="primary">cdsA_11</name>
    <name evidence="14" type="ORF">GALL_352030</name>
</gene>
<feature type="transmembrane region" description="Helical" evidence="13">
    <location>
        <begin position="51"/>
        <end position="71"/>
    </location>
</feature>
<evidence type="ECO:0000256" key="1">
    <source>
        <dbReference type="ARBA" id="ARBA00004651"/>
    </source>
</evidence>
<feature type="transmembrane region" description="Helical" evidence="13">
    <location>
        <begin position="6"/>
        <end position="39"/>
    </location>
</feature>
<dbReference type="GO" id="GO:0016024">
    <property type="term" value="P:CDP-diacylglycerol biosynthetic process"/>
    <property type="evidence" value="ECO:0007669"/>
    <property type="project" value="TreeGrafter"/>
</dbReference>
<dbReference type="PROSITE" id="PS01315">
    <property type="entry name" value="CDS"/>
    <property type="match status" value="1"/>
</dbReference>
<keyword evidence="12" id="KW-1208">Phospholipid metabolism</keyword>
<dbReference type="GO" id="GO:0005886">
    <property type="term" value="C:plasma membrane"/>
    <property type="evidence" value="ECO:0007669"/>
    <property type="project" value="UniProtKB-SubCell"/>
</dbReference>
<evidence type="ECO:0000256" key="6">
    <source>
        <dbReference type="ARBA" id="ARBA00022692"/>
    </source>
</evidence>
<name>A0A1J5QZV8_9ZZZZ</name>
<keyword evidence="7 14" id="KW-0548">Nucleotidyltransferase</keyword>
<proteinExistence type="inferred from homology"/>
<keyword evidence="8 13" id="KW-1133">Transmembrane helix</keyword>
<evidence type="ECO:0000256" key="12">
    <source>
        <dbReference type="ARBA" id="ARBA00023264"/>
    </source>
</evidence>